<evidence type="ECO:0000256" key="4">
    <source>
        <dbReference type="ARBA" id="ARBA00006501"/>
    </source>
</evidence>
<keyword evidence="11" id="KW-0560">Oxidoreductase</keyword>
<dbReference type="PANTHER" id="PTHR40255">
    <property type="entry name" value="UPF0093 MEMBRANE PROTEIN SLR1790"/>
    <property type="match status" value="1"/>
</dbReference>
<keyword evidence="8 15" id="KW-0812">Transmembrane</keyword>
<dbReference type="GO" id="GO:0006782">
    <property type="term" value="P:protoporphyrinogen IX biosynthetic process"/>
    <property type="evidence" value="ECO:0007669"/>
    <property type="project" value="UniProtKB-UniPathway"/>
</dbReference>
<dbReference type="InterPro" id="IPR005265">
    <property type="entry name" value="HemJ-like"/>
</dbReference>
<dbReference type="Pfam" id="PF03653">
    <property type="entry name" value="UPF0093"/>
    <property type="match status" value="1"/>
</dbReference>
<dbReference type="RefSeq" id="WP_223214077.1">
    <property type="nucleotide sequence ID" value="NZ_JBHTMH010000001.1"/>
</dbReference>
<evidence type="ECO:0000256" key="10">
    <source>
        <dbReference type="ARBA" id="ARBA00022989"/>
    </source>
</evidence>
<evidence type="ECO:0000256" key="14">
    <source>
        <dbReference type="ARBA" id="ARBA00048390"/>
    </source>
</evidence>
<feature type="transmembrane region" description="Helical" evidence="15">
    <location>
        <begin position="78"/>
        <end position="100"/>
    </location>
</feature>
<evidence type="ECO:0000256" key="8">
    <source>
        <dbReference type="ARBA" id="ARBA00022692"/>
    </source>
</evidence>
<dbReference type="GO" id="GO:0016491">
    <property type="term" value="F:oxidoreductase activity"/>
    <property type="evidence" value="ECO:0007669"/>
    <property type="project" value="UniProtKB-KW"/>
</dbReference>
<keyword evidence="7" id="KW-0349">Heme</keyword>
<keyword evidence="10 15" id="KW-1133">Transmembrane helix</keyword>
<gene>
    <name evidence="16" type="ORF">DEVEQU_00531</name>
</gene>
<feature type="transmembrane region" description="Helical" evidence="15">
    <location>
        <begin position="112"/>
        <end position="134"/>
    </location>
</feature>
<evidence type="ECO:0000256" key="15">
    <source>
        <dbReference type="SAM" id="Phobius"/>
    </source>
</evidence>
<comment type="cofactor">
    <cofactor evidence="1">
        <name>heme b</name>
        <dbReference type="ChEBI" id="CHEBI:60344"/>
    </cofactor>
</comment>
<comment type="similarity">
    <text evidence="4">Belongs to the HemJ family.</text>
</comment>
<comment type="pathway">
    <text evidence="3">Porphyrin-containing compound metabolism; protoporphyrin-IX biosynthesis; protoporphyrin-IX from protoporphyrinogen-IX: step 1/1.</text>
</comment>
<comment type="catalytic activity">
    <reaction evidence="14">
        <text>protoporphyrinogen IX + 3 A = protoporphyrin IX + 3 AH2</text>
        <dbReference type="Rhea" id="RHEA:62000"/>
        <dbReference type="ChEBI" id="CHEBI:13193"/>
        <dbReference type="ChEBI" id="CHEBI:17499"/>
        <dbReference type="ChEBI" id="CHEBI:57306"/>
        <dbReference type="ChEBI" id="CHEBI:57307"/>
    </reaction>
</comment>
<keyword evidence="13 15" id="KW-0472">Membrane</keyword>
<comment type="subcellular location">
    <subcellularLocation>
        <location evidence="2">Cell membrane</location>
        <topology evidence="2">Multi-pass membrane protein</topology>
    </subcellularLocation>
</comment>
<protein>
    <recommendedName>
        <fullName evidence="5">Protoporphyrinogen IX oxidase</fullName>
    </recommendedName>
</protein>
<evidence type="ECO:0000256" key="11">
    <source>
        <dbReference type="ARBA" id="ARBA00023002"/>
    </source>
</evidence>
<dbReference type="GO" id="GO:0046872">
    <property type="term" value="F:metal ion binding"/>
    <property type="evidence" value="ECO:0007669"/>
    <property type="project" value="UniProtKB-KW"/>
</dbReference>
<sequence length="166" mass="18431">MIVTWLKFIHVGTIAFWAAGLIALPFLYVQRRGLEDEALHRLHAFARFLYVNIVSPAAFIAIGTGTALIFLMGTYENWFSAKLLAVAVLTGIHIFSGLMILKLFEPGRAYPLWRLIGVVTLTVAVVTIILALVLGKPRLEWPALFANLFVPGRLGEIAGPFIPWMK</sequence>
<evidence type="ECO:0000256" key="3">
    <source>
        <dbReference type="ARBA" id="ARBA00005073"/>
    </source>
</evidence>
<dbReference type="EMBL" id="UZWD01000007">
    <property type="protein sequence ID" value="VDS03408.1"/>
    <property type="molecule type" value="Genomic_DNA"/>
</dbReference>
<name>A0A447I7N6_9HYPH</name>
<evidence type="ECO:0000256" key="7">
    <source>
        <dbReference type="ARBA" id="ARBA00022617"/>
    </source>
</evidence>
<feature type="transmembrane region" description="Helical" evidence="15">
    <location>
        <begin position="49"/>
        <end position="72"/>
    </location>
</feature>
<keyword evidence="12" id="KW-0408">Iron</keyword>
<dbReference type="PANTHER" id="PTHR40255:SF1">
    <property type="entry name" value="PROTOPORPHYRINOGEN IX OXIDASE"/>
    <property type="match status" value="1"/>
</dbReference>
<keyword evidence="17" id="KW-1185">Reference proteome</keyword>
<organism evidence="16 17">
    <name type="scientific">Devosia equisanguinis</name>
    <dbReference type="NCBI Taxonomy" id="2490941"/>
    <lineage>
        <taxon>Bacteria</taxon>
        <taxon>Pseudomonadati</taxon>
        <taxon>Pseudomonadota</taxon>
        <taxon>Alphaproteobacteria</taxon>
        <taxon>Hyphomicrobiales</taxon>
        <taxon>Devosiaceae</taxon>
        <taxon>Devosia</taxon>
    </lineage>
</organism>
<evidence type="ECO:0000313" key="16">
    <source>
        <dbReference type="EMBL" id="VDS03408.1"/>
    </source>
</evidence>
<evidence type="ECO:0000313" key="17">
    <source>
        <dbReference type="Proteomes" id="UP000268844"/>
    </source>
</evidence>
<evidence type="ECO:0000256" key="13">
    <source>
        <dbReference type="ARBA" id="ARBA00023136"/>
    </source>
</evidence>
<evidence type="ECO:0000256" key="12">
    <source>
        <dbReference type="ARBA" id="ARBA00023004"/>
    </source>
</evidence>
<proteinExistence type="inferred from homology"/>
<dbReference type="AlphaFoldDB" id="A0A447I7N6"/>
<keyword evidence="9" id="KW-0479">Metal-binding</keyword>
<reference evidence="16 17" key="1">
    <citation type="submission" date="2018-12" db="EMBL/GenBank/DDBJ databases">
        <authorList>
            <person name="Criscuolo A."/>
        </authorList>
    </citation>
    <scope>NUCLEOTIDE SEQUENCE [LARGE SCALE GENOMIC DNA]</scope>
    <source>
        <strain evidence="16">ACIP1116281</strain>
    </source>
</reference>
<evidence type="ECO:0000256" key="6">
    <source>
        <dbReference type="ARBA" id="ARBA00022475"/>
    </source>
</evidence>
<evidence type="ECO:0000256" key="9">
    <source>
        <dbReference type="ARBA" id="ARBA00022723"/>
    </source>
</evidence>
<dbReference type="Proteomes" id="UP000268844">
    <property type="component" value="Unassembled WGS sequence"/>
</dbReference>
<evidence type="ECO:0000256" key="5">
    <source>
        <dbReference type="ARBA" id="ARBA00017504"/>
    </source>
</evidence>
<dbReference type="GO" id="GO:0005886">
    <property type="term" value="C:plasma membrane"/>
    <property type="evidence" value="ECO:0007669"/>
    <property type="project" value="UniProtKB-SubCell"/>
</dbReference>
<dbReference type="UniPathway" id="UPA00251">
    <property type="reaction ID" value="UER00324"/>
</dbReference>
<keyword evidence="6" id="KW-1003">Cell membrane</keyword>
<evidence type="ECO:0000256" key="1">
    <source>
        <dbReference type="ARBA" id="ARBA00001970"/>
    </source>
</evidence>
<accession>A0A447I7N6</accession>
<feature type="transmembrane region" description="Helical" evidence="15">
    <location>
        <begin position="6"/>
        <end position="28"/>
    </location>
</feature>
<evidence type="ECO:0000256" key="2">
    <source>
        <dbReference type="ARBA" id="ARBA00004651"/>
    </source>
</evidence>